<keyword evidence="3" id="KW-1185">Reference proteome</keyword>
<name>A0A7X5TMY9_9GAMM</name>
<dbReference type="Proteomes" id="UP000518878">
    <property type="component" value="Unassembled WGS sequence"/>
</dbReference>
<reference evidence="2 3" key="1">
    <citation type="journal article" date="2006" name="Int. J. Syst. Evol. Microbiol.">
        <title>Dyella yeojuensis sp. nov., isolated from greenhouse soil in Korea.</title>
        <authorList>
            <person name="Kim B.Y."/>
            <person name="Weon H.Y."/>
            <person name="Lee K.H."/>
            <person name="Seok S.J."/>
            <person name="Kwon S.W."/>
            <person name="Go S.J."/>
            <person name="Stackebrandt E."/>
        </authorList>
    </citation>
    <scope>NUCLEOTIDE SEQUENCE [LARGE SCALE GENOMIC DNA]</scope>
    <source>
        <strain evidence="2 3">DSM 17673</strain>
    </source>
</reference>
<keyword evidence="1" id="KW-0732">Signal</keyword>
<evidence type="ECO:0000256" key="1">
    <source>
        <dbReference type="SAM" id="SignalP"/>
    </source>
</evidence>
<dbReference type="RefSeq" id="WP_166697943.1">
    <property type="nucleotide sequence ID" value="NZ_JAAQTL010000001.1"/>
</dbReference>
<feature type="signal peptide" evidence="1">
    <location>
        <begin position="1"/>
        <end position="20"/>
    </location>
</feature>
<comment type="caution">
    <text evidence="2">The sequence shown here is derived from an EMBL/GenBank/DDBJ whole genome shotgun (WGS) entry which is preliminary data.</text>
</comment>
<dbReference type="EMBL" id="JAAQTL010000001">
    <property type="protein sequence ID" value="NID14221.1"/>
    <property type="molecule type" value="Genomic_DNA"/>
</dbReference>
<protein>
    <submittedName>
        <fullName evidence="2">Uncharacterized protein</fullName>
    </submittedName>
</protein>
<organism evidence="2 3">
    <name type="scientific">Luteibacter yeojuensis</name>
    <dbReference type="NCBI Taxonomy" id="345309"/>
    <lineage>
        <taxon>Bacteria</taxon>
        <taxon>Pseudomonadati</taxon>
        <taxon>Pseudomonadota</taxon>
        <taxon>Gammaproteobacteria</taxon>
        <taxon>Lysobacterales</taxon>
        <taxon>Rhodanobacteraceae</taxon>
        <taxon>Luteibacter</taxon>
    </lineage>
</organism>
<gene>
    <name evidence="2" type="ORF">HBF32_01905</name>
</gene>
<proteinExistence type="predicted"/>
<evidence type="ECO:0000313" key="3">
    <source>
        <dbReference type="Proteomes" id="UP000518878"/>
    </source>
</evidence>
<sequence>MKAKLCALILFPLALSSARATECTFAHAKYLHTADTAWTMSFHRFGHQVLLSDMAVQVESAASKASFWFLLDAGSSRYINFISTTDVLQKDWQPPTYDGGQRPLGEMHAFFWNKDMKIIETMPKAESPAPEVIFLPDLSEILASRAAIKHELRSGMFKLFRCER</sequence>
<accession>A0A7X5TMY9</accession>
<dbReference type="AlphaFoldDB" id="A0A7X5TMY9"/>
<evidence type="ECO:0000313" key="2">
    <source>
        <dbReference type="EMBL" id="NID14221.1"/>
    </source>
</evidence>
<feature type="chain" id="PRO_5030577201" evidence="1">
    <location>
        <begin position="21"/>
        <end position="164"/>
    </location>
</feature>